<name>A0A0F9M866_9ZZZZ</name>
<proteinExistence type="predicted"/>
<gene>
    <name evidence="1" type="ORF">LCGC14_1416560</name>
</gene>
<dbReference type="EMBL" id="LAZR01009399">
    <property type="protein sequence ID" value="KKM72830.1"/>
    <property type="molecule type" value="Genomic_DNA"/>
</dbReference>
<reference evidence="1" key="1">
    <citation type="journal article" date="2015" name="Nature">
        <title>Complex archaea that bridge the gap between prokaryotes and eukaryotes.</title>
        <authorList>
            <person name="Spang A."/>
            <person name="Saw J.H."/>
            <person name="Jorgensen S.L."/>
            <person name="Zaremba-Niedzwiedzka K."/>
            <person name="Martijn J."/>
            <person name="Lind A.E."/>
            <person name="van Eijk R."/>
            <person name="Schleper C."/>
            <person name="Guy L."/>
            <person name="Ettema T.J."/>
        </authorList>
    </citation>
    <scope>NUCLEOTIDE SEQUENCE</scope>
</reference>
<protein>
    <submittedName>
        <fullName evidence="1">Uncharacterized protein</fullName>
    </submittedName>
</protein>
<dbReference type="AlphaFoldDB" id="A0A0F9M866"/>
<evidence type="ECO:0000313" key="1">
    <source>
        <dbReference type="EMBL" id="KKM72830.1"/>
    </source>
</evidence>
<comment type="caution">
    <text evidence="1">The sequence shown here is derived from an EMBL/GenBank/DDBJ whole genome shotgun (WGS) entry which is preliminary data.</text>
</comment>
<sequence length="131" mass="15318">MDTFDKVMINPNTDFWPSFNRRCHDNLVRKQIESAIIRSGKEGQSFTIEDIWIICGQSDLNKQAISFANFLIHFYMSNPGKFRCNLLDDIKLRINEKVLKALDSIRNHTWVVEEYMERAGGAQCVYLLLKE</sequence>
<organism evidence="1">
    <name type="scientific">marine sediment metagenome</name>
    <dbReference type="NCBI Taxonomy" id="412755"/>
    <lineage>
        <taxon>unclassified sequences</taxon>
        <taxon>metagenomes</taxon>
        <taxon>ecological metagenomes</taxon>
    </lineage>
</organism>
<accession>A0A0F9M866</accession>